<feature type="transmembrane region" description="Helical" evidence="3">
    <location>
        <begin position="276"/>
        <end position="295"/>
    </location>
</feature>
<dbReference type="CDD" id="cd05827">
    <property type="entry name" value="Sortase_C"/>
    <property type="match status" value="1"/>
</dbReference>
<dbReference type="AlphaFoldDB" id="A0A1T4KB97"/>
<keyword evidence="1" id="KW-0378">Hydrolase</keyword>
<dbReference type="InterPro" id="IPR005754">
    <property type="entry name" value="Sortase"/>
</dbReference>
<evidence type="ECO:0000313" key="4">
    <source>
        <dbReference type="EMBL" id="SJZ39647.1"/>
    </source>
</evidence>
<feature type="transmembrane region" description="Helical" evidence="3">
    <location>
        <begin position="39"/>
        <end position="60"/>
    </location>
</feature>
<evidence type="ECO:0000313" key="5">
    <source>
        <dbReference type="Proteomes" id="UP000190328"/>
    </source>
</evidence>
<dbReference type="EMBL" id="FUXI01000002">
    <property type="protein sequence ID" value="SJZ39647.1"/>
    <property type="molecule type" value="Genomic_DNA"/>
</dbReference>
<dbReference type="STRING" id="263852.SAMN02745116_00166"/>
<dbReference type="Pfam" id="PF04203">
    <property type="entry name" value="Sortase"/>
    <property type="match status" value="1"/>
</dbReference>
<evidence type="ECO:0000256" key="3">
    <source>
        <dbReference type="SAM" id="Phobius"/>
    </source>
</evidence>
<keyword evidence="3" id="KW-0472">Membrane</keyword>
<keyword evidence="3" id="KW-1133">Transmembrane helix</keyword>
<protein>
    <submittedName>
        <fullName evidence="4">LPXTG-site transpeptidase (Sortase) family protein</fullName>
    </submittedName>
</protein>
<proteinExistence type="predicted"/>
<accession>A0A1T4KB97</accession>
<evidence type="ECO:0000256" key="1">
    <source>
        <dbReference type="ARBA" id="ARBA00022801"/>
    </source>
</evidence>
<dbReference type="Gene3D" id="2.40.260.10">
    <property type="entry name" value="Sortase"/>
    <property type="match status" value="1"/>
</dbReference>
<sequence length="423" mass="49551">MWEFLISHYIVSMFQNTKREGESMKQSNKKEKEYRRHILMSWLTNLIIVIGLGCLLYPVVTTYFENQKNSYGKLQQMSEIEHMSANALKAMYNDLDRYNEALFDLEDKSLPMTNVKDYDDLLKNFAIMGTLDIASVGIQNLPYVKDADAQALEDKLGHLKGTSLPVGGVNTHAVIVGHSGLKSKELFTNLEKVKVGDTFHLQTVGRSLHYKVIRRVIVEPTDVEKLKIEKGRDLVTLITCTPIMVNSHRLMITGERFVPDTAKTEEVKKRWTLNDGLLALVGTIVSWWFLTWIFIYRRFVGVVLEDSDAMEPRALVRLNRKVKLGEVLVIKRKRKRMTARELVSILNENFEYVEKEKRRRLVTLELKDIESVQLYKGDKIWLAFFKDEKPEKLEPDREQWLTEVQLRRRERERKRRRMNLDDR</sequence>
<feature type="active site" description="Proton donor/acceptor" evidence="2">
    <location>
        <position position="178"/>
    </location>
</feature>
<evidence type="ECO:0000256" key="2">
    <source>
        <dbReference type="PIRSR" id="PIRSR605754-1"/>
    </source>
</evidence>
<dbReference type="Proteomes" id="UP000190328">
    <property type="component" value="Unassembled WGS sequence"/>
</dbReference>
<dbReference type="SUPFAM" id="SSF63817">
    <property type="entry name" value="Sortase"/>
    <property type="match status" value="1"/>
</dbReference>
<gene>
    <name evidence="4" type="ORF">SAMN02745116_00166</name>
</gene>
<keyword evidence="5" id="KW-1185">Reference proteome</keyword>
<keyword evidence="3" id="KW-0812">Transmembrane</keyword>
<reference evidence="4 5" key="1">
    <citation type="submission" date="2017-02" db="EMBL/GenBank/DDBJ databases">
        <authorList>
            <person name="Peterson S.W."/>
        </authorList>
    </citation>
    <scope>NUCLEOTIDE SEQUENCE [LARGE SCALE GENOMIC DNA]</scope>
    <source>
        <strain evidence="4 5">ATCC BAA-1030</strain>
    </source>
</reference>
<dbReference type="InterPro" id="IPR042002">
    <property type="entry name" value="Sortase_C"/>
</dbReference>
<organism evidence="4 5">
    <name type="scientific">Pilibacter termitis</name>
    <dbReference type="NCBI Taxonomy" id="263852"/>
    <lineage>
        <taxon>Bacteria</taxon>
        <taxon>Bacillati</taxon>
        <taxon>Bacillota</taxon>
        <taxon>Bacilli</taxon>
        <taxon>Lactobacillales</taxon>
        <taxon>Enterococcaceae</taxon>
        <taxon>Pilibacter</taxon>
    </lineage>
</organism>
<dbReference type="GO" id="GO:0016787">
    <property type="term" value="F:hydrolase activity"/>
    <property type="evidence" value="ECO:0007669"/>
    <property type="project" value="UniProtKB-KW"/>
</dbReference>
<name>A0A1T4KB97_9ENTE</name>
<dbReference type="NCBIfam" id="NF033745">
    <property type="entry name" value="class_C_sortase"/>
    <property type="match status" value="1"/>
</dbReference>
<dbReference type="InterPro" id="IPR023365">
    <property type="entry name" value="Sortase_dom-sf"/>
</dbReference>
<dbReference type="NCBIfam" id="TIGR01076">
    <property type="entry name" value="sortase_fam"/>
    <property type="match status" value="1"/>
</dbReference>
<feature type="active site" description="Acyl-thioester intermediate" evidence="2">
    <location>
        <position position="240"/>
    </location>
</feature>